<keyword evidence="3" id="KW-0949">S-adenosyl-L-methionine</keyword>
<proteinExistence type="predicted"/>
<dbReference type="Proteomes" id="UP000309550">
    <property type="component" value="Unassembled WGS sequence"/>
</dbReference>
<dbReference type="Pfam" id="PF13649">
    <property type="entry name" value="Methyltransf_25"/>
    <property type="match status" value="1"/>
</dbReference>
<dbReference type="AlphaFoldDB" id="A0A5S3QBW4"/>
<accession>A0A5S3QBW4</accession>
<keyword evidence="6" id="KW-1185">Reference proteome</keyword>
<dbReference type="PANTHER" id="PTHR43464:SF19">
    <property type="entry name" value="UBIQUINONE BIOSYNTHESIS O-METHYLTRANSFERASE, MITOCHONDRIAL"/>
    <property type="match status" value="1"/>
</dbReference>
<dbReference type="SUPFAM" id="SSF53335">
    <property type="entry name" value="S-adenosyl-L-methionine-dependent methyltransferases"/>
    <property type="match status" value="1"/>
</dbReference>
<dbReference type="OrthoDB" id="9777638at2"/>
<dbReference type="PANTHER" id="PTHR43464">
    <property type="entry name" value="METHYLTRANSFERASE"/>
    <property type="match status" value="1"/>
</dbReference>
<dbReference type="GO" id="GO:0032259">
    <property type="term" value="P:methylation"/>
    <property type="evidence" value="ECO:0007669"/>
    <property type="project" value="UniProtKB-KW"/>
</dbReference>
<feature type="domain" description="Methyltransferase" evidence="4">
    <location>
        <begin position="52"/>
        <end position="145"/>
    </location>
</feature>
<keyword evidence="1 5" id="KW-0489">Methyltransferase</keyword>
<dbReference type="GO" id="GO:0008168">
    <property type="term" value="F:methyltransferase activity"/>
    <property type="evidence" value="ECO:0007669"/>
    <property type="project" value="UniProtKB-KW"/>
</dbReference>
<organism evidence="5 6">
    <name type="scientific">Sulfitobacter sabulilitoris</name>
    <dbReference type="NCBI Taxonomy" id="2562655"/>
    <lineage>
        <taxon>Bacteria</taxon>
        <taxon>Pseudomonadati</taxon>
        <taxon>Pseudomonadota</taxon>
        <taxon>Alphaproteobacteria</taxon>
        <taxon>Rhodobacterales</taxon>
        <taxon>Roseobacteraceae</taxon>
        <taxon>Sulfitobacter</taxon>
    </lineage>
</organism>
<protein>
    <submittedName>
        <fullName evidence="5">Class I SAM-dependent methyltransferase</fullName>
    </submittedName>
</protein>
<evidence type="ECO:0000313" key="5">
    <source>
        <dbReference type="EMBL" id="TMM54572.1"/>
    </source>
</evidence>
<dbReference type="Gene3D" id="3.40.50.150">
    <property type="entry name" value="Vaccinia Virus protein VP39"/>
    <property type="match status" value="1"/>
</dbReference>
<evidence type="ECO:0000256" key="2">
    <source>
        <dbReference type="ARBA" id="ARBA00022679"/>
    </source>
</evidence>
<name>A0A5S3QBW4_9RHOB</name>
<dbReference type="EMBL" id="VANS01000001">
    <property type="protein sequence ID" value="TMM54572.1"/>
    <property type="molecule type" value="Genomic_DNA"/>
</dbReference>
<dbReference type="RefSeq" id="WP_138660744.1">
    <property type="nucleotide sequence ID" value="NZ_VANS01000001.1"/>
</dbReference>
<gene>
    <name evidence="5" type="ORF">FDT80_02980</name>
</gene>
<keyword evidence="2 5" id="KW-0808">Transferase</keyword>
<sequence length="283" mass="29445">MAGAPSNADQAEFWSSASGLSWVTHAAEMDATFRPVLDGLLQRAAIARHDRVLDLGCGAGASTRAVAERVGPAGFVLGADISPPLVQRAAERLAGLPQARVICADAAVHPFTDDFDHVVSRFGSMFFADPVAGFVNLAAALRPGGRMTLATWGEIAANPWFTLPARAAKAVLGAPPKSDPDAPGPFSLRDPAQIASVLRQAGLGQIATEVTDLHLTVPGDLRDAAELCTRIGPAAGTLRHFGGDETARLAIRDGIIEAFAGFRTATGVRVPAQVNFVTATRPV</sequence>
<dbReference type="InterPro" id="IPR029063">
    <property type="entry name" value="SAM-dependent_MTases_sf"/>
</dbReference>
<evidence type="ECO:0000259" key="4">
    <source>
        <dbReference type="Pfam" id="PF13649"/>
    </source>
</evidence>
<reference evidence="5 6" key="1">
    <citation type="submission" date="2019-05" db="EMBL/GenBank/DDBJ databases">
        <title>Sulfitobacter sabulilitoris sp. nov., isolated from a marine sand.</title>
        <authorList>
            <person name="Yoon J.-H."/>
        </authorList>
    </citation>
    <scope>NUCLEOTIDE SEQUENCE [LARGE SCALE GENOMIC DNA]</scope>
    <source>
        <strain evidence="5 6">HSMS-29</strain>
    </source>
</reference>
<evidence type="ECO:0000256" key="1">
    <source>
        <dbReference type="ARBA" id="ARBA00022603"/>
    </source>
</evidence>
<comment type="caution">
    <text evidence="5">The sequence shown here is derived from an EMBL/GenBank/DDBJ whole genome shotgun (WGS) entry which is preliminary data.</text>
</comment>
<dbReference type="CDD" id="cd02440">
    <property type="entry name" value="AdoMet_MTases"/>
    <property type="match status" value="1"/>
</dbReference>
<evidence type="ECO:0000313" key="6">
    <source>
        <dbReference type="Proteomes" id="UP000309550"/>
    </source>
</evidence>
<dbReference type="InterPro" id="IPR041698">
    <property type="entry name" value="Methyltransf_25"/>
</dbReference>
<evidence type="ECO:0000256" key="3">
    <source>
        <dbReference type="ARBA" id="ARBA00022691"/>
    </source>
</evidence>